<keyword evidence="2" id="KW-1185">Reference proteome</keyword>
<gene>
    <name evidence="1" type="ORF">QBC38DRAFT_481530</name>
</gene>
<reference evidence="1" key="2">
    <citation type="submission" date="2023-05" db="EMBL/GenBank/DDBJ databases">
        <authorList>
            <consortium name="Lawrence Berkeley National Laboratory"/>
            <person name="Steindorff A."/>
            <person name="Hensen N."/>
            <person name="Bonometti L."/>
            <person name="Westerberg I."/>
            <person name="Brannstrom I.O."/>
            <person name="Guillou S."/>
            <person name="Cros-Aarteil S."/>
            <person name="Calhoun S."/>
            <person name="Haridas S."/>
            <person name="Kuo A."/>
            <person name="Mondo S."/>
            <person name="Pangilinan J."/>
            <person name="Riley R."/>
            <person name="Labutti K."/>
            <person name="Andreopoulos B."/>
            <person name="Lipzen A."/>
            <person name="Chen C."/>
            <person name="Yanf M."/>
            <person name="Daum C."/>
            <person name="Ng V."/>
            <person name="Clum A."/>
            <person name="Ohm R."/>
            <person name="Martin F."/>
            <person name="Silar P."/>
            <person name="Natvig D."/>
            <person name="Lalanne C."/>
            <person name="Gautier V."/>
            <person name="Ament-Velasquez S.L."/>
            <person name="Kruys A."/>
            <person name="Hutchinson M.I."/>
            <person name="Powell A.J."/>
            <person name="Barry K."/>
            <person name="Miller A.N."/>
            <person name="Grigoriev I.V."/>
            <person name="Debuchy R."/>
            <person name="Gladieux P."/>
            <person name="Thoren M.H."/>
            <person name="Johannesson H."/>
        </authorList>
    </citation>
    <scope>NUCLEOTIDE SEQUENCE</scope>
    <source>
        <strain evidence="1">CBS 990.96</strain>
    </source>
</reference>
<reference evidence="1" key="1">
    <citation type="journal article" date="2023" name="Mol. Phylogenet. Evol.">
        <title>Genome-scale phylogeny and comparative genomics of the fungal order Sordariales.</title>
        <authorList>
            <person name="Hensen N."/>
            <person name="Bonometti L."/>
            <person name="Westerberg I."/>
            <person name="Brannstrom I.O."/>
            <person name="Guillou S."/>
            <person name="Cros-Aarteil S."/>
            <person name="Calhoun S."/>
            <person name="Haridas S."/>
            <person name="Kuo A."/>
            <person name="Mondo S."/>
            <person name="Pangilinan J."/>
            <person name="Riley R."/>
            <person name="LaButti K."/>
            <person name="Andreopoulos B."/>
            <person name="Lipzen A."/>
            <person name="Chen C."/>
            <person name="Yan M."/>
            <person name="Daum C."/>
            <person name="Ng V."/>
            <person name="Clum A."/>
            <person name="Steindorff A."/>
            <person name="Ohm R.A."/>
            <person name="Martin F."/>
            <person name="Silar P."/>
            <person name="Natvig D.O."/>
            <person name="Lalanne C."/>
            <person name="Gautier V."/>
            <person name="Ament-Velasquez S.L."/>
            <person name="Kruys A."/>
            <person name="Hutchinson M.I."/>
            <person name="Powell A.J."/>
            <person name="Barry K."/>
            <person name="Miller A.N."/>
            <person name="Grigoriev I.V."/>
            <person name="Debuchy R."/>
            <person name="Gladieux P."/>
            <person name="Hiltunen Thoren M."/>
            <person name="Johannesson H."/>
        </authorList>
    </citation>
    <scope>NUCLEOTIDE SEQUENCE</scope>
    <source>
        <strain evidence="1">CBS 990.96</strain>
    </source>
</reference>
<sequence>MASKLQIHKPYVLQTLPAPFSGPDGPGSQIAGEVFGQKQGLKRKKRSELAVAIDGVAVYIYDILTAQQVTSYDVPTHASFTCPPFSLRWRPTSGKTASRYTYAATVPSKYSAHSKREIKLFKEDLSESGTTNLTTKAHVHKCDAPIIHLFAGSPRSSRNSLPSDALPNHDLIAIASDGTVLGLNGETLEERWHSSPTVLAQELGSKAGLQVEFAQATSAADVVDGLFGGNNELFGVFQEKVHRDGFNPDILVIITSLKTPQASIQQHLHILALPSDSNKANVISVFVAPLPKVVKSTKYQFDVRSGSLQTLSDGLLLSFTFSNGIPRLENQLQVPDMGSFIRLSKTSVLTATPQSFSIYNPIYRSLQAATSVESQEICQFVGYLASREIAVGIRGSSLLAIQIEAPKGRTTKRRAEGLLTDAIRRGIPRDQSFAKRIRAEHPSSAILAEPLPSVMSDAATAEWQEGVAKADEFLGAGDVRSWEELLAAVFKVKVKPGEVNGDAATSNLPEWVWPSSRAEYPHVDRRWIFYAISRVFGWEEHESEAGTTRLVCRLPESSVLNYLVDAGHLTTSNIKSSFKDETREVDEVDKVIGEELPVLLSKIDPTTELLLGYLSGTPMGPTELVSAVKLLLHSLDLFADPSKPRVKAIKETSEDMPEEENEAIKMELDRAEEELQITEFHLGGHRFRGLSVAFGKLAACPASATVESLRRLFKPDETIGLLNVLRAELIKDGWTSDISEDIEAPPDGSLQLIAELMIRCIDAVGLGGWMAFDTVLSGSEGQDDAADYFERFNSEIDSALHCISQAMHLQGMLAETVSYAKRARKALVDASKGKTTIVQRKEYLPFGLKTDSRISMERVRSGGEVVARSARDIGRFLSQRRGIYSINRNPEESVLGRSNVTVVCQEAQ</sequence>
<dbReference type="AlphaFoldDB" id="A0AAN7BM40"/>
<protein>
    <submittedName>
        <fullName evidence="1">Uncharacterized protein</fullName>
    </submittedName>
</protein>
<evidence type="ECO:0000313" key="1">
    <source>
        <dbReference type="EMBL" id="KAK4226101.1"/>
    </source>
</evidence>
<dbReference type="EMBL" id="MU865354">
    <property type="protein sequence ID" value="KAK4226101.1"/>
    <property type="molecule type" value="Genomic_DNA"/>
</dbReference>
<name>A0AAN7BM40_9PEZI</name>
<evidence type="ECO:0000313" key="2">
    <source>
        <dbReference type="Proteomes" id="UP001301958"/>
    </source>
</evidence>
<accession>A0AAN7BM40</accession>
<dbReference type="Proteomes" id="UP001301958">
    <property type="component" value="Unassembled WGS sequence"/>
</dbReference>
<proteinExistence type="predicted"/>
<comment type="caution">
    <text evidence="1">The sequence shown here is derived from an EMBL/GenBank/DDBJ whole genome shotgun (WGS) entry which is preliminary data.</text>
</comment>
<organism evidence="1 2">
    <name type="scientific">Podospora fimiseda</name>
    <dbReference type="NCBI Taxonomy" id="252190"/>
    <lineage>
        <taxon>Eukaryota</taxon>
        <taxon>Fungi</taxon>
        <taxon>Dikarya</taxon>
        <taxon>Ascomycota</taxon>
        <taxon>Pezizomycotina</taxon>
        <taxon>Sordariomycetes</taxon>
        <taxon>Sordariomycetidae</taxon>
        <taxon>Sordariales</taxon>
        <taxon>Podosporaceae</taxon>
        <taxon>Podospora</taxon>
    </lineage>
</organism>